<dbReference type="EMBL" id="JAYKXN010000003">
    <property type="protein sequence ID" value="KAK7299977.1"/>
    <property type="molecule type" value="Genomic_DNA"/>
</dbReference>
<keyword evidence="3" id="KW-1185">Reference proteome</keyword>
<keyword evidence="1" id="KW-0472">Membrane</keyword>
<dbReference type="Proteomes" id="UP001359559">
    <property type="component" value="Unassembled WGS sequence"/>
</dbReference>
<name>A0AAN9JL88_CLITE</name>
<gene>
    <name evidence="2" type="ORF">RJT34_10808</name>
</gene>
<evidence type="ECO:0000313" key="2">
    <source>
        <dbReference type="EMBL" id="KAK7299977.1"/>
    </source>
</evidence>
<protein>
    <submittedName>
        <fullName evidence="2">Uncharacterized protein</fullName>
    </submittedName>
</protein>
<comment type="caution">
    <text evidence="2">The sequence shown here is derived from an EMBL/GenBank/DDBJ whole genome shotgun (WGS) entry which is preliminary data.</text>
</comment>
<proteinExistence type="predicted"/>
<feature type="transmembrane region" description="Helical" evidence="1">
    <location>
        <begin position="16"/>
        <end position="34"/>
    </location>
</feature>
<keyword evidence="1" id="KW-0812">Transmembrane</keyword>
<organism evidence="2 3">
    <name type="scientific">Clitoria ternatea</name>
    <name type="common">Butterfly pea</name>
    <dbReference type="NCBI Taxonomy" id="43366"/>
    <lineage>
        <taxon>Eukaryota</taxon>
        <taxon>Viridiplantae</taxon>
        <taxon>Streptophyta</taxon>
        <taxon>Embryophyta</taxon>
        <taxon>Tracheophyta</taxon>
        <taxon>Spermatophyta</taxon>
        <taxon>Magnoliopsida</taxon>
        <taxon>eudicotyledons</taxon>
        <taxon>Gunneridae</taxon>
        <taxon>Pentapetalae</taxon>
        <taxon>rosids</taxon>
        <taxon>fabids</taxon>
        <taxon>Fabales</taxon>
        <taxon>Fabaceae</taxon>
        <taxon>Papilionoideae</taxon>
        <taxon>50 kb inversion clade</taxon>
        <taxon>NPAAA clade</taxon>
        <taxon>indigoferoid/millettioid clade</taxon>
        <taxon>Phaseoleae</taxon>
        <taxon>Clitoria</taxon>
    </lineage>
</organism>
<sequence>MSKLSYEYDLLYTYDVLYLKLSFISLIYVNSYGLQHKKKAKFKSHLRYRSHDPALYNNASSAFQIASSVTGSSTRPKIMEVI</sequence>
<dbReference type="AlphaFoldDB" id="A0AAN9JL88"/>
<accession>A0AAN9JL88</accession>
<keyword evidence="1" id="KW-1133">Transmembrane helix</keyword>
<evidence type="ECO:0000313" key="3">
    <source>
        <dbReference type="Proteomes" id="UP001359559"/>
    </source>
</evidence>
<evidence type="ECO:0000256" key="1">
    <source>
        <dbReference type="SAM" id="Phobius"/>
    </source>
</evidence>
<reference evidence="2 3" key="1">
    <citation type="submission" date="2024-01" db="EMBL/GenBank/DDBJ databases">
        <title>The genomes of 5 underutilized Papilionoideae crops provide insights into root nodulation and disease resistance.</title>
        <authorList>
            <person name="Yuan L."/>
        </authorList>
    </citation>
    <scope>NUCLEOTIDE SEQUENCE [LARGE SCALE GENOMIC DNA]</scope>
    <source>
        <strain evidence="2">LY-2023</strain>
        <tissue evidence="2">Leaf</tissue>
    </source>
</reference>